<evidence type="ECO:0000256" key="1">
    <source>
        <dbReference type="SAM" id="Phobius"/>
    </source>
</evidence>
<reference evidence="3" key="1">
    <citation type="submission" date="2016-10" db="EMBL/GenBank/DDBJ databases">
        <authorList>
            <person name="Varghese N."/>
            <person name="Submissions S."/>
        </authorList>
    </citation>
    <scope>NUCLEOTIDE SEQUENCE [LARGE SCALE GENOMIC DNA]</scope>
    <source>
        <strain evidence="3">CGMCC 4.3530</strain>
    </source>
</reference>
<proteinExistence type="predicted"/>
<dbReference type="AlphaFoldDB" id="A0A1H3S7N7"/>
<dbReference type="SUPFAM" id="SSF49464">
    <property type="entry name" value="Carboxypeptidase regulatory domain-like"/>
    <property type="match status" value="1"/>
</dbReference>
<feature type="transmembrane region" description="Helical" evidence="1">
    <location>
        <begin position="12"/>
        <end position="34"/>
    </location>
</feature>
<sequence>MTEAQPSSLVRTLASALWFPMFFIVGFMVCYLLPFHAPAPHNMPVAIVGDQAAQHLDAAFAQAMPGGIDVTAVPDEQGARDAILQRQAVAAYDPADGQLFYAKANGSALMMVLQQVFTPIATAGGHHLALVDLAAAAPGDVMGTGLFYILLAMNIPPYITVMMLLRAALTTRQKLLALAGVGAFASVVCYFAALSMDVIYNEPVLMLIGFLLTQAVAWTTFGLVPFVKQFIPGVAMGLFVLLSMPSSSGAIPKELVPVFFQALHRFLPLGQAVDSMRGVLYFNGAGALPAVLGLVAWCALGVLLVVFNQLRMKRKKAADPEAVTTAGTYEHEDDSEVVVDPAIEAPRPKHHHTLAGTVRAAGGEPVPGAIVTVTDPTGGQLAHLVTSNSGEYEVHDLPRQYVTVVVSASGMRPAVDRVAVRPGRIAGYDFVLEPDARQHRMAGVL</sequence>
<dbReference type="RefSeq" id="WP_218157637.1">
    <property type="nucleotide sequence ID" value="NZ_FNOK01000061.1"/>
</dbReference>
<accession>A0A1H3S7N7</accession>
<feature type="transmembrane region" description="Helical" evidence="1">
    <location>
        <begin position="175"/>
        <end position="193"/>
    </location>
</feature>
<feature type="transmembrane region" description="Helical" evidence="1">
    <location>
        <begin position="146"/>
        <end position="168"/>
    </location>
</feature>
<name>A0A1H3S7N7_9PSEU</name>
<feature type="transmembrane region" description="Helical" evidence="1">
    <location>
        <begin position="205"/>
        <end position="227"/>
    </location>
</feature>
<keyword evidence="1" id="KW-1133">Transmembrane helix</keyword>
<feature type="transmembrane region" description="Helical" evidence="1">
    <location>
        <begin position="234"/>
        <end position="251"/>
    </location>
</feature>
<evidence type="ECO:0000313" key="3">
    <source>
        <dbReference type="Proteomes" id="UP000199529"/>
    </source>
</evidence>
<keyword evidence="1" id="KW-0812">Transmembrane</keyword>
<keyword evidence="1" id="KW-0472">Membrane</keyword>
<dbReference type="GO" id="GO:0004180">
    <property type="term" value="F:carboxypeptidase activity"/>
    <property type="evidence" value="ECO:0007669"/>
    <property type="project" value="UniProtKB-KW"/>
</dbReference>
<dbReference type="EMBL" id="FNOK01000061">
    <property type="protein sequence ID" value="SDZ33608.1"/>
    <property type="molecule type" value="Genomic_DNA"/>
</dbReference>
<dbReference type="STRING" id="418495.SAMN05216215_10613"/>
<keyword evidence="2" id="KW-0121">Carboxypeptidase</keyword>
<protein>
    <submittedName>
        <fullName evidence="2">Carboxypeptidase regulatory-like domain-containing protein</fullName>
    </submittedName>
</protein>
<dbReference type="Pfam" id="PF13620">
    <property type="entry name" value="CarboxypepD_reg"/>
    <property type="match status" value="1"/>
</dbReference>
<feature type="transmembrane region" description="Helical" evidence="1">
    <location>
        <begin position="286"/>
        <end position="307"/>
    </location>
</feature>
<organism evidence="2 3">
    <name type="scientific">Saccharopolyspora shandongensis</name>
    <dbReference type="NCBI Taxonomy" id="418495"/>
    <lineage>
        <taxon>Bacteria</taxon>
        <taxon>Bacillati</taxon>
        <taxon>Actinomycetota</taxon>
        <taxon>Actinomycetes</taxon>
        <taxon>Pseudonocardiales</taxon>
        <taxon>Pseudonocardiaceae</taxon>
        <taxon>Saccharopolyspora</taxon>
    </lineage>
</organism>
<dbReference type="Proteomes" id="UP000199529">
    <property type="component" value="Unassembled WGS sequence"/>
</dbReference>
<keyword evidence="2" id="KW-0378">Hydrolase</keyword>
<keyword evidence="3" id="KW-1185">Reference proteome</keyword>
<dbReference type="Gene3D" id="2.60.40.1120">
    <property type="entry name" value="Carboxypeptidase-like, regulatory domain"/>
    <property type="match status" value="1"/>
</dbReference>
<keyword evidence="2" id="KW-0645">Protease</keyword>
<dbReference type="InterPro" id="IPR008969">
    <property type="entry name" value="CarboxyPept-like_regulatory"/>
</dbReference>
<gene>
    <name evidence="2" type="ORF">SAMN05216215_10613</name>
</gene>
<evidence type="ECO:0000313" key="2">
    <source>
        <dbReference type="EMBL" id="SDZ33608.1"/>
    </source>
</evidence>